<evidence type="ECO:0000259" key="2">
    <source>
        <dbReference type="PROSITE" id="PS50280"/>
    </source>
</evidence>
<dbReference type="InterPro" id="IPR053185">
    <property type="entry name" value="SET_domain_protein"/>
</dbReference>
<dbReference type="SUPFAM" id="SSF82199">
    <property type="entry name" value="SET domain"/>
    <property type="match status" value="1"/>
</dbReference>
<dbReference type="AlphaFoldDB" id="A0A9P5ETS1"/>
<dbReference type="SMART" id="SM00317">
    <property type="entry name" value="SET"/>
    <property type="match status" value="1"/>
</dbReference>
<name>A0A9P5ETS1_COLSI</name>
<evidence type="ECO:0000313" key="4">
    <source>
        <dbReference type="Proteomes" id="UP000711996"/>
    </source>
</evidence>
<dbReference type="Gene3D" id="2.170.270.10">
    <property type="entry name" value="SET domain"/>
    <property type="match status" value="1"/>
</dbReference>
<proteinExistence type="predicted"/>
<organism evidence="3 4">
    <name type="scientific">Colletotrichum siamense</name>
    <name type="common">Anthracnose fungus</name>
    <dbReference type="NCBI Taxonomy" id="690259"/>
    <lineage>
        <taxon>Eukaryota</taxon>
        <taxon>Fungi</taxon>
        <taxon>Dikarya</taxon>
        <taxon>Ascomycota</taxon>
        <taxon>Pezizomycotina</taxon>
        <taxon>Sordariomycetes</taxon>
        <taxon>Hypocreomycetidae</taxon>
        <taxon>Glomerellales</taxon>
        <taxon>Glomerellaceae</taxon>
        <taxon>Colletotrichum</taxon>
        <taxon>Colletotrichum gloeosporioides species complex</taxon>
    </lineage>
</organism>
<keyword evidence="4" id="KW-1185">Reference proteome</keyword>
<evidence type="ECO:0000256" key="1">
    <source>
        <dbReference type="SAM" id="SignalP"/>
    </source>
</evidence>
<gene>
    <name evidence="3" type="primary">set5-5</name>
    <name evidence="3" type="ORF">CGCSCA2_v006042</name>
</gene>
<dbReference type="InterPro" id="IPR001214">
    <property type="entry name" value="SET_dom"/>
</dbReference>
<reference evidence="3" key="1">
    <citation type="submission" date="2019-06" db="EMBL/GenBank/DDBJ databases">
        <authorList>
            <person name="Gan P."/>
            <person name="Shirasu K."/>
        </authorList>
    </citation>
    <scope>NUCLEOTIDE SEQUENCE [LARGE SCALE GENOMIC DNA]</scope>
    <source>
        <strain evidence="3">CAD2</strain>
    </source>
</reference>
<dbReference type="PANTHER" id="PTHR47332:SF6">
    <property type="entry name" value="SET DOMAIN-CONTAINING PROTEIN"/>
    <property type="match status" value="1"/>
</dbReference>
<evidence type="ECO:0000313" key="3">
    <source>
        <dbReference type="EMBL" id="KAF4859785.1"/>
    </source>
</evidence>
<dbReference type="Pfam" id="PF00856">
    <property type="entry name" value="SET"/>
    <property type="match status" value="1"/>
</dbReference>
<dbReference type="Proteomes" id="UP000711996">
    <property type="component" value="Unassembled WGS sequence"/>
</dbReference>
<dbReference type="PANTHER" id="PTHR47332">
    <property type="entry name" value="SET DOMAIN-CONTAINING PROTEIN 5"/>
    <property type="match status" value="1"/>
</dbReference>
<feature type="signal peptide" evidence="1">
    <location>
        <begin position="1"/>
        <end position="18"/>
    </location>
</feature>
<dbReference type="PROSITE" id="PS50280">
    <property type="entry name" value="SET"/>
    <property type="match status" value="1"/>
</dbReference>
<dbReference type="CDD" id="cd20071">
    <property type="entry name" value="SET_SMYD"/>
    <property type="match status" value="1"/>
</dbReference>
<dbReference type="EMBL" id="QPMT01000015">
    <property type="protein sequence ID" value="KAF4859785.1"/>
    <property type="molecule type" value="Genomic_DNA"/>
</dbReference>
<comment type="caution">
    <text evidence="3">The sequence shown here is derived from an EMBL/GenBank/DDBJ whole genome shotgun (WGS) entry which is preliminary data.</text>
</comment>
<protein>
    <submittedName>
        <fullName evidence="3">SET domain-containing protein 5</fullName>
    </submittedName>
</protein>
<dbReference type="InterPro" id="IPR046341">
    <property type="entry name" value="SET_dom_sf"/>
</dbReference>
<sequence length="430" mass="47885">MHPTKALSALIYARLAFCFDLSTLYTSISGHSAHTLVLNVNDTALCPLTHGRPEIYLSTPQNTTLSNQGSTCIWSDNHSKEYCIFANPQFDNGKGITVITTPERIIHIAKSIAAVSDHHLSLPHESLFRTSPSGSKGRGIFATQHIPAGSLVVEEPPIILLDRNWVEDVSSEEARASLQALAIEKLPRTTRQTVDELYIGTFTKGLKQKIWTNGYGVSGGPAEDWPGLEDEADLGMIAVHANISKINHSCRSNAASQWDWDLLAHRLWAVRDIAAGEEITISYFDPIQTLRERQHYSTDAHGFKCACSHCQAPSKFAELSDDRVNEIHLLQGYLETREIAPAEPTAMAELLINLYKQEGLDSYLCKAYAIAAREWNGAGYEYQARSWAYQSVKAGLVAGSGTGMEEYMMDMESLLDGARKHWSWRYRQHF</sequence>
<keyword evidence="1" id="KW-0732">Signal</keyword>
<feature type="chain" id="PRO_5040357998" evidence="1">
    <location>
        <begin position="19"/>
        <end position="430"/>
    </location>
</feature>
<feature type="domain" description="SET" evidence="2">
    <location>
        <begin position="123"/>
        <end position="284"/>
    </location>
</feature>
<dbReference type="OrthoDB" id="1028014at2759"/>
<accession>A0A9P5ETS1</accession>